<dbReference type="Proteomes" id="UP000460272">
    <property type="component" value="Unassembled WGS sequence"/>
</dbReference>
<protein>
    <submittedName>
        <fullName evidence="6">Class I SAM-dependent methyltransferase</fullName>
    </submittedName>
</protein>
<keyword evidence="7" id="KW-1185">Reference proteome</keyword>
<dbReference type="InterPro" id="IPR013216">
    <property type="entry name" value="Methyltransf_11"/>
</dbReference>
<dbReference type="EMBL" id="RPFW01000004">
    <property type="protein sequence ID" value="TVZ03484.1"/>
    <property type="molecule type" value="Genomic_DNA"/>
</dbReference>
<dbReference type="SUPFAM" id="SSF53335">
    <property type="entry name" value="S-adenosyl-L-methionine-dependent methyltransferases"/>
    <property type="match status" value="1"/>
</dbReference>
<comment type="similarity">
    <text evidence="1">Belongs to the methyltransferase superfamily.</text>
</comment>
<feature type="region of interest" description="Disordered" evidence="4">
    <location>
        <begin position="149"/>
        <end position="173"/>
    </location>
</feature>
<keyword evidence="3 6" id="KW-0808">Transferase</keyword>
<dbReference type="RefSeq" id="WP_145856297.1">
    <property type="nucleotide sequence ID" value="NZ_RPFW01000004.1"/>
</dbReference>
<evidence type="ECO:0000256" key="4">
    <source>
        <dbReference type="SAM" id="MobiDB-lite"/>
    </source>
</evidence>
<feature type="compositionally biased region" description="Basic and acidic residues" evidence="4">
    <location>
        <begin position="149"/>
        <end position="163"/>
    </location>
</feature>
<dbReference type="OrthoDB" id="9797252at2"/>
<feature type="domain" description="Methyltransferase type 11" evidence="5">
    <location>
        <begin position="43"/>
        <end position="130"/>
    </location>
</feature>
<evidence type="ECO:0000259" key="5">
    <source>
        <dbReference type="Pfam" id="PF08241"/>
    </source>
</evidence>
<dbReference type="AlphaFoldDB" id="A0A6P2BWQ2"/>
<evidence type="ECO:0000256" key="3">
    <source>
        <dbReference type="ARBA" id="ARBA00022679"/>
    </source>
</evidence>
<dbReference type="GO" id="GO:0008757">
    <property type="term" value="F:S-adenosylmethionine-dependent methyltransferase activity"/>
    <property type="evidence" value="ECO:0007669"/>
    <property type="project" value="InterPro"/>
</dbReference>
<reference evidence="6 7" key="1">
    <citation type="submission" date="2018-11" db="EMBL/GenBank/DDBJ databases">
        <title>Trebonia kvetii gen.nov., sp.nov., a novel acidophilic actinobacterium, and proposal of the new actinobacterial family Treboniaceae fam. nov.</title>
        <authorList>
            <person name="Rapoport D."/>
            <person name="Sagova-Mareckova M."/>
            <person name="Sedlacek I."/>
            <person name="Provaznik J."/>
            <person name="Kralova S."/>
            <person name="Pavlinic D."/>
            <person name="Benes V."/>
            <person name="Kopecky J."/>
        </authorList>
    </citation>
    <scope>NUCLEOTIDE SEQUENCE [LARGE SCALE GENOMIC DNA]</scope>
    <source>
        <strain evidence="6 7">15Tr583</strain>
    </source>
</reference>
<dbReference type="Pfam" id="PF08241">
    <property type="entry name" value="Methyltransf_11"/>
    <property type="match status" value="1"/>
</dbReference>
<gene>
    <name evidence="6" type="ORF">EAS64_24185</name>
</gene>
<organism evidence="6 7">
    <name type="scientific">Trebonia kvetii</name>
    <dbReference type="NCBI Taxonomy" id="2480626"/>
    <lineage>
        <taxon>Bacteria</taxon>
        <taxon>Bacillati</taxon>
        <taxon>Actinomycetota</taxon>
        <taxon>Actinomycetes</taxon>
        <taxon>Streptosporangiales</taxon>
        <taxon>Treboniaceae</taxon>
        <taxon>Trebonia</taxon>
    </lineage>
</organism>
<dbReference type="CDD" id="cd02440">
    <property type="entry name" value="AdoMet_MTases"/>
    <property type="match status" value="1"/>
</dbReference>
<evidence type="ECO:0000256" key="1">
    <source>
        <dbReference type="ARBA" id="ARBA00008361"/>
    </source>
</evidence>
<evidence type="ECO:0000313" key="7">
    <source>
        <dbReference type="Proteomes" id="UP000460272"/>
    </source>
</evidence>
<dbReference type="Gene3D" id="3.40.50.150">
    <property type="entry name" value="Vaccinia Virus protein VP39"/>
    <property type="match status" value="1"/>
</dbReference>
<proteinExistence type="inferred from homology"/>
<evidence type="ECO:0000313" key="6">
    <source>
        <dbReference type="EMBL" id="TVZ03484.1"/>
    </source>
</evidence>
<keyword evidence="2 6" id="KW-0489">Methyltransferase</keyword>
<comment type="caution">
    <text evidence="6">The sequence shown here is derived from an EMBL/GenBank/DDBJ whole genome shotgun (WGS) entry which is preliminary data.</text>
</comment>
<name>A0A6P2BWQ2_9ACTN</name>
<dbReference type="InterPro" id="IPR029063">
    <property type="entry name" value="SAM-dependent_MTases_sf"/>
</dbReference>
<accession>A0A6P2BWQ2</accession>
<sequence length="254" mass="27775">MAAGEARASSFGEVAGDYDRLRPGPPQQALDWLVPPECRTAIDIAAGTGLFTRALQRRVKDVIAVEPDDRMREVLAARSPGVRAVEGRGEVIPVPDASADGVFVSSAWHWLDPGQAIPEIARVLADGGRLGVIWTGRDRQADWVARLDLPRKPPQDAHDDAGQRRRHEVTLPPGAPFENVATASFTFARCMTVDQIVNWLATYSGLITASGQERAAALAHAREELLPRADSDGLIEIPMRSHCWRADRTHRTSR</sequence>
<dbReference type="PANTHER" id="PTHR44942:SF4">
    <property type="entry name" value="METHYLTRANSFERASE TYPE 11 DOMAIN-CONTAINING PROTEIN"/>
    <property type="match status" value="1"/>
</dbReference>
<evidence type="ECO:0000256" key="2">
    <source>
        <dbReference type="ARBA" id="ARBA00022603"/>
    </source>
</evidence>
<dbReference type="PANTHER" id="PTHR44942">
    <property type="entry name" value="METHYLTRANSF_11 DOMAIN-CONTAINING PROTEIN"/>
    <property type="match status" value="1"/>
</dbReference>
<dbReference type="InterPro" id="IPR051052">
    <property type="entry name" value="Diverse_substrate_MTase"/>
</dbReference>
<dbReference type="GO" id="GO:0032259">
    <property type="term" value="P:methylation"/>
    <property type="evidence" value="ECO:0007669"/>
    <property type="project" value="UniProtKB-KW"/>
</dbReference>